<dbReference type="KEGG" id="ahel:Q31a_23710"/>
<evidence type="ECO:0000256" key="3">
    <source>
        <dbReference type="ARBA" id="ARBA00022801"/>
    </source>
</evidence>
<evidence type="ECO:0000256" key="4">
    <source>
        <dbReference type="ARBA" id="ARBA00022825"/>
    </source>
</evidence>
<dbReference type="CDD" id="cd03145">
    <property type="entry name" value="GAT1_cyanophycinase"/>
    <property type="match status" value="1"/>
</dbReference>
<comment type="similarity">
    <text evidence="1">Belongs to the peptidase S51 family.</text>
</comment>
<dbReference type="AlphaFoldDB" id="A0A518G641"/>
<dbReference type="GO" id="GO:0008236">
    <property type="term" value="F:serine-type peptidase activity"/>
    <property type="evidence" value="ECO:0007669"/>
    <property type="project" value="UniProtKB-KW"/>
</dbReference>
<dbReference type="InterPro" id="IPR029062">
    <property type="entry name" value="Class_I_gatase-like"/>
</dbReference>
<organism evidence="5 6">
    <name type="scientific">Aureliella helgolandensis</name>
    <dbReference type="NCBI Taxonomy" id="2527968"/>
    <lineage>
        <taxon>Bacteria</taxon>
        <taxon>Pseudomonadati</taxon>
        <taxon>Planctomycetota</taxon>
        <taxon>Planctomycetia</taxon>
        <taxon>Pirellulales</taxon>
        <taxon>Pirellulaceae</taxon>
        <taxon>Aureliella</taxon>
    </lineage>
</organism>
<evidence type="ECO:0000256" key="2">
    <source>
        <dbReference type="ARBA" id="ARBA00022670"/>
    </source>
</evidence>
<evidence type="ECO:0000256" key="1">
    <source>
        <dbReference type="ARBA" id="ARBA00006534"/>
    </source>
</evidence>
<reference evidence="5 6" key="1">
    <citation type="submission" date="2019-02" db="EMBL/GenBank/DDBJ databases">
        <title>Deep-cultivation of Planctomycetes and their phenomic and genomic characterization uncovers novel biology.</title>
        <authorList>
            <person name="Wiegand S."/>
            <person name="Jogler M."/>
            <person name="Boedeker C."/>
            <person name="Pinto D."/>
            <person name="Vollmers J."/>
            <person name="Rivas-Marin E."/>
            <person name="Kohn T."/>
            <person name="Peeters S.H."/>
            <person name="Heuer A."/>
            <person name="Rast P."/>
            <person name="Oberbeckmann S."/>
            <person name="Bunk B."/>
            <person name="Jeske O."/>
            <person name="Meyerdierks A."/>
            <person name="Storesund J.E."/>
            <person name="Kallscheuer N."/>
            <person name="Luecker S."/>
            <person name="Lage O.M."/>
            <person name="Pohl T."/>
            <person name="Merkel B.J."/>
            <person name="Hornburger P."/>
            <person name="Mueller R.-W."/>
            <person name="Bruemmer F."/>
            <person name="Labrenz M."/>
            <person name="Spormann A.M."/>
            <person name="Op den Camp H."/>
            <person name="Overmann J."/>
            <person name="Amann R."/>
            <person name="Jetten M.S.M."/>
            <person name="Mascher T."/>
            <person name="Medema M.H."/>
            <person name="Devos D.P."/>
            <person name="Kaster A.-K."/>
            <person name="Ovreas L."/>
            <person name="Rohde M."/>
            <person name="Galperin M.Y."/>
            <person name="Jogler C."/>
        </authorList>
    </citation>
    <scope>NUCLEOTIDE SEQUENCE [LARGE SCALE GENOMIC DNA]</scope>
    <source>
        <strain evidence="5 6">Q31a</strain>
    </source>
</reference>
<keyword evidence="5" id="KW-0121">Carboxypeptidase</keyword>
<gene>
    <name evidence="5" type="primary">cphB</name>
    <name evidence="5" type="ORF">Q31a_23710</name>
</gene>
<sequence length="571" mass="62410">MPARRPTRPRHTPAGHPGWIGIMVALALGLGNAAAVAQEFDERFEDWPINLKIQGSILAAEKLEDLLSVRRQLQPLFQSHPLGILQLQPPLPSANSSAEATPVEPSLDLALYKGLSEDLVAVPLTTATTPAQDVVIQDFDILVWHTLPNTPFPTPPRRDSIGKFLKSCVDSGKVVILLGPAAEWAGAIFQPDLDSSQPLHKGWDLLPDVWLKTGYDGATMQPQVQLRLSTQPRRVGIGLTSGSLLILSGRKLQVMGEGTATLLLPAGGQLPTKAFSLRAHRTREQAPTKHLADLTQWRRESIERTLAPFPPQRPREPRVPHGCLMIVGGGGMPKGLMEEFVTAAGGVERAKLVYIPCEERDVIRGTPATVREWEEMGVQRATFLHTKDRQVSNESAEFYAPLQQATGIWFGGGRQWNFSDSYYGTRTHALMKQVLRKGGVIGGSSAGASIQARYLARATPIENFDIMAPGYERGGLGFISGVAIDQHFSQRARQKDMAELKHQYPQLLGIGIDEATAIIVRESTAKIVGQGNVYFYDAQHSSDTAPPQYSLGEAGQSYDLANRRIIESSDN</sequence>
<dbReference type="EC" id="3.4.15.6" evidence="5"/>
<keyword evidence="4" id="KW-0720">Serine protease</keyword>
<dbReference type="GO" id="GO:0008241">
    <property type="term" value="F:peptidyl-dipeptidase activity"/>
    <property type="evidence" value="ECO:0007669"/>
    <property type="project" value="UniProtKB-EC"/>
</dbReference>
<dbReference type="OrthoDB" id="9799980at2"/>
<keyword evidence="2" id="KW-0645">Protease</keyword>
<dbReference type="RefSeq" id="WP_145077447.1">
    <property type="nucleotide sequence ID" value="NZ_CP036298.1"/>
</dbReference>
<name>A0A518G641_9BACT</name>
<dbReference type="Gene3D" id="3.40.50.880">
    <property type="match status" value="1"/>
</dbReference>
<dbReference type="Pfam" id="PF03575">
    <property type="entry name" value="Peptidase_S51"/>
    <property type="match status" value="1"/>
</dbReference>
<dbReference type="Proteomes" id="UP000318017">
    <property type="component" value="Chromosome"/>
</dbReference>
<dbReference type="GO" id="GO:0004180">
    <property type="term" value="F:carboxypeptidase activity"/>
    <property type="evidence" value="ECO:0007669"/>
    <property type="project" value="UniProtKB-KW"/>
</dbReference>
<dbReference type="SUPFAM" id="SSF52317">
    <property type="entry name" value="Class I glutamine amidotransferase-like"/>
    <property type="match status" value="1"/>
</dbReference>
<keyword evidence="6" id="KW-1185">Reference proteome</keyword>
<dbReference type="PANTHER" id="PTHR36175:SF1">
    <property type="entry name" value="CYANOPHYCINASE"/>
    <property type="match status" value="1"/>
</dbReference>
<accession>A0A518G641</accession>
<evidence type="ECO:0000313" key="6">
    <source>
        <dbReference type="Proteomes" id="UP000318017"/>
    </source>
</evidence>
<dbReference type="PANTHER" id="PTHR36175">
    <property type="entry name" value="CYANOPHYCINASE"/>
    <property type="match status" value="1"/>
</dbReference>
<proteinExistence type="inferred from homology"/>
<dbReference type="InterPro" id="IPR005320">
    <property type="entry name" value="Peptidase_S51"/>
</dbReference>
<evidence type="ECO:0000313" key="5">
    <source>
        <dbReference type="EMBL" id="QDV24058.1"/>
    </source>
</evidence>
<keyword evidence="3 5" id="KW-0378">Hydrolase</keyword>
<dbReference type="GO" id="GO:0006508">
    <property type="term" value="P:proteolysis"/>
    <property type="evidence" value="ECO:0007669"/>
    <property type="project" value="UniProtKB-KW"/>
</dbReference>
<dbReference type="EMBL" id="CP036298">
    <property type="protein sequence ID" value="QDV24058.1"/>
    <property type="molecule type" value="Genomic_DNA"/>
</dbReference>
<protein>
    <submittedName>
        <fullName evidence="5">Cyanophycinase</fullName>
        <ecNumber evidence="5">3.4.15.6</ecNumber>
    </submittedName>
</protein>